<proteinExistence type="predicted"/>
<dbReference type="Proteomes" id="UP001501757">
    <property type="component" value="Unassembled WGS sequence"/>
</dbReference>
<evidence type="ECO:0000256" key="2">
    <source>
        <dbReference type="SAM" id="SignalP"/>
    </source>
</evidence>
<feature type="signal peptide" evidence="2">
    <location>
        <begin position="1"/>
        <end position="29"/>
    </location>
</feature>
<dbReference type="PANTHER" id="PTHR44119:SF4">
    <property type="entry name" value="AEROBIC COBALTOCHELATASE SUBUNIT COBN"/>
    <property type="match status" value="1"/>
</dbReference>
<feature type="domain" description="CobN/magnesium chelatase" evidence="3">
    <location>
        <begin position="144"/>
        <end position="1225"/>
    </location>
</feature>
<reference evidence="5" key="1">
    <citation type="journal article" date="2019" name="Int. J. Syst. Evol. Microbiol.">
        <title>The Global Catalogue of Microorganisms (GCM) 10K type strain sequencing project: providing services to taxonomists for standard genome sequencing and annotation.</title>
        <authorList>
            <consortium name="The Broad Institute Genomics Platform"/>
            <consortium name="The Broad Institute Genome Sequencing Center for Infectious Disease"/>
            <person name="Wu L."/>
            <person name="Ma J."/>
        </authorList>
    </citation>
    <scope>NUCLEOTIDE SEQUENCE [LARGE SCALE GENOMIC DNA]</scope>
    <source>
        <strain evidence="5">JCM 13378</strain>
    </source>
</reference>
<dbReference type="NCBIfam" id="NF004644">
    <property type="entry name" value="PRK05989.2-2"/>
    <property type="match status" value="1"/>
</dbReference>
<protein>
    <submittedName>
        <fullName evidence="4">Cobaltochelatase subunit CobN</fullName>
    </submittedName>
</protein>
<accession>A0ABP3HJ25</accession>
<feature type="chain" id="PRO_5045399357" evidence="2">
    <location>
        <begin position="30"/>
        <end position="1331"/>
    </location>
</feature>
<keyword evidence="1" id="KW-0472">Membrane</keyword>
<keyword evidence="1" id="KW-1133">Transmembrane helix</keyword>
<dbReference type="EMBL" id="BAAAEI010000024">
    <property type="protein sequence ID" value="GAA0370908.1"/>
    <property type="molecule type" value="Genomic_DNA"/>
</dbReference>
<dbReference type="PANTHER" id="PTHR44119">
    <property type="entry name" value="MAGNESIUM-CHELATASE SUBUNIT CHLH, CHLOROPLASTIC"/>
    <property type="match status" value="1"/>
</dbReference>
<feature type="transmembrane region" description="Helical" evidence="1">
    <location>
        <begin position="1297"/>
        <end position="1318"/>
    </location>
</feature>
<name>A0ABP3HJ25_9ALTE</name>
<sequence>MSGRHINISMKTLIVWGLLLSTFSMPSLAQQSVTQAKPKVLILGAAHSNKAKVSLFKELAGETLDIEHKAESAIKDDMSAAKRLFDEVDLVLFDAVSARESAATYAKYQALITQSNSRFITIQQPQVDSLRKGIDPQQAMDLFAYWDNGGTQNLQRMGQYLQHRLLSPTDTVVEAPLIYPEIGLYHPDFSKQIFADLDSFLSWRKPSEGAPRVGILLQRSLIETAQTQVVDRAIRQLEQQGAVAVPFFFELSPVVSDYRPLISKDGQTYVDLIVSFRNFHWAAKRKAEFEQLGVPVMQALTYYDGDQQTWEQDKQGISIGMTPFTLVLPEGAGVVDPMIVAALNQQTGRVEAIDYQLERLTSKAIKLANLRHKANADKRLTLFMWGSQDVGASFLNIPDSLYHIGERLHQEGYQVAPHNGDYYTQRVNHILDPFYRDYQLDELLQQDLAELMPVQDYLSWFNQLPKSVTEPINAHWGKPQDNFMAVKRDGVDYFVLPRIRNGNLLIMRQPPRSDKKDNESDIYHVGTVPINHFYLAAYYYAREYWHSDAIIHLGTHGSQEYLGGKERGLSIFDQGNLAVWDTPVVYPFIVDDVGEAMQTKRRGRATVISHMTAPFAAAGLQGVMADIHELMHQYDSLDEGGVKLRTGEQIHQRCIEENICADFGWSDPQIKADFDGFIQALHEHLKEIAGTNQPLGLHSFGMLPEQALLTTTLVQMQGQDFIQQALAFERKHYQAHQAVHDGDNQAMTDEVALENTPGFKLMHDYVVALDGSKSVPLPVAFEKLDDTLQSQLLKAREQYQAMQGIAELDNLIGFLQGRYVPVKTGGDPIRHPESVPTGFNLQGFDPARVPTQAAWEQGKALTEELIADYYQEHGRYPDKLAFSLWSIETMRHYGVLESQALYAMGVRPTWTPDGRVTGTEVIPYSELKRPRVDVVLSATGLYRDAFPNVMQLLAKAVQQVAELQEQGNSIWANSQRIGKQLVEQGVAPDEAEYLSTMRLFSNASGDYGSGVDGAAWASDSWEQDSKIADLYLDKMGYFFGPDDKRWGEKLDGINLYAQQLSGTDVALFARSSNLFGMLSSDDPFEYFGSLSLAVRNIDGKSPQMRISNLRNASSAKTEKADQFLAKELRTRVFHKRWIQEMQKEGYSGAVGMSSRMDNFWGWQVVDPDIIRDDQWQEYFDVYVNDKLDLELDKWFEQTNPAALARMLERMLEANRKDYWEADAHTLQTLVERYIDLVNQHELYQDNDKLRDFVNQSASGFGLIKQLAAPMPLEASLSEAVQGQKLEKVQASEQPIDWNWTLIWSCLAMLLLMVAGMLWQGRPPRPQLRLSL</sequence>
<comment type="caution">
    <text evidence="4">The sequence shown here is derived from an EMBL/GenBank/DDBJ whole genome shotgun (WGS) entry which is preliminary data.</text>
</comment>
<evidence type="ECO:0000313" key="4">
    <source>
        <dbReference type="EMBL" id="GAA0370908.1"/>
    </source>
</evidence>
<dbReference type="Pfam" id="PF02514">
    <property type="entry name" value="CobN-Mg_chel"/>
    <property type="match status" value="1"/>
</dbReference>
<dbReference type="CDD" id="cd10150">
    <property type="entry name" value="CobN_like"/>
    <property type="match status" value="1"/>
</dbReference>
<evidence type="ECO:0000313" key="5">
    <source>
        <dbReference type="Proteomes" id="UP001501757"/>
    </source>
</evidence>
<keyword evidence="5" id="KW-1185">Reference proteome</keyword>
<organism evidence="4 5">
    <name type="scientific">Bowmanella denitrificans</name>
    <dbReference type="NCBI Taxonomy" id="366582"/>
    <lineage>
        <taxon>Bacteria</taxon>
        <taxon>Pseudomonadati</taxon>
        <taxon>Pseudomonadota</taxon>
        <taxon>Gammaproteobacteria</taxon>
        <taxon>Alteromonadales</taxon>
        <taxon>Alteromonadaceae</taxon>
        <taxon>Bowmanella</taxon>
    </lineage>
</organism>
<gene>
    <name evidence="4" type="primary">cobN</name>
    <name evidence="4" type="ORF">GCM10009092_39020</name>
</gene>
<keyword evidence="1" id="KW-0812">Transmembrane</keyword>
<dbReference type="InterPro" id="IPR003672">
    <property type="entry name" value="CobN/Mg_chltase"/>
</dbReference>
<keyword evidence="2" id="KW-0732">Signal</keyword>
<evidence type="ECO:0000259" key="3">
    <source>
        <dbReference type="Pfam" id="PF02514"/>
    </source>
</evidence>
<evidence type="ECO:0000256" key="1">
    <source>
        <dbReference type="SAM" id="Phobius"/>
    </source>
</evidence>